<name>A0A9P8LBA8_9PEZI</name>
<proteinExistence type="predicted"/>
<sequence>MEDLVGIGKLCSTIVIKSYRNIERRSSNELTTSDLMFTKLKSGGSLKIEADFYGKTILALSGRRVIPIVQIGRSRKQHYAEASVPQPQSSSEFGQAALTVECKWIDESHRMLARIFGNGYANVIALLLSDLYKEFICVLCCNWVTTS</sequence>
<accession>A0A9P8LBA8</accession>
<protein>
    <submittedName>
        <fullName evidence="1">Uncharacterized protein</fullName>
    </submittedName>
</protein>
<evidence type="ECO:0000313" key="1">
    <source>
        <dbReference type="EMBL" id="KAH0559034.1"/>
    </source>
</evidence>
<reference evidence="1" key="1">
    <citation type="submission" date="2021-03" db="EMBL/GenBank/DDBJ databases">
        <title>Comparative genomics and phylogenomic investigation of the class Geoglossomycetes provide insights into ecological specialization and systematics.</title>
        <authorList>
            <person name="Melie T."/>
            <person name="Pirro S."/>
            <person name="Miller A.N."/>
            <person name="Quandt A."/>
        </authorList>
    </citation>
    <scope>NUCLEOTIDE SEQUENCE</scope>
    <source>
        <strain evidence="1">CAQ_001_2017</strain>
    </source>
</reference>
<comment type="caution">
    <text evidence="1">The sequence shown here is derived from an EMBL/GenBank/DDBJ whole genome shotgun (WGS) entry which is preliminary data.</text>
</comment>
<evidence type="ECO:0000313" key="2">
    <source>
        <dbReference type="Proteomes" id="UP000750711"/>
    </source>
</evidence>
<keyword evidence="2" id="KW-1185">Reference proteome</keyword>
<gene>
    <name evidence="1" type="ORF">GP486_004363</name>
</gene>
<dbReference type="AlphaFoldDB" id="A0A9P8LBA8"/>
<dbReference type="Proteomes" id="UP000750711">
    <property type="component" value="Unassembled WGS sequence"/>
</dbReference>
<dbReference type="EMBL" id="JAGHQM010000678">
    <property type="protein sequence ID" value="KAH0559034.1"/>
    <property type="molecule type" value="Genomic_DNA"/>
</dbReference>
<organism evidence="1 2">
    <name type="scientific">Trichoglossum hirsutum</name>
    <dbReference type="NCBI Taxonomy" id="265104"/>
    <lineage>
        <taxon>Eukaryota</taxon>
        <taxon>Fungi</taxon>
        <taxon>Dikarya</taxon>
        <taxon>Ascomycota</taxon>
        <taxon>Pezizomycotina</taxon>
        <taxon>Geoglossomycetes</taxon>
        <taxon>Geoglossales</taxon>
        <taxon>Geoglossaceae</taxon>
        <taxon>Trichoglossum</taxon>
    </lineage>
</organism>